<feature type="chain" id="PRO_5037480559" description="Fibrohexamerin" evidence="2">
    <location>
        <begin position="19"/>
        <end position="219"/>
    </location>
</feature>
<reference evidence="3" key="1">
    <citation type="journal article" date="2016" name="Insect Biochem. Mol. Biol.">
        <title>Multifaceted biological insights from a draft genome sequence of the tobacco hornworm moth, Manduca sexta.</title>
        <authorList>
            <person name="Kanost M.R."/>
            <person name="Arrese E.L."/>
            <person name="Cao X."/>
            <person name="Chen Y.R."/>
            <person name="Chellapilla S."/>
            <person name="Goldsmith M.R."/>
            <person name="Grosse-Wilde E."/>
            <person name="Heckel D.G."/>
            <person name="Herndon N."/>
            <person name="Jiang H."/>
            <person name="Papanicolaou A."/>
            <person name="Qu J."/>
            <person name="Soulages J.L."/>
            <person name="Vogel H."/>
            <person name="Walters J."/>
            <person name="Waterhouse R.M."/>
            <person name="Ahn S.J."/>
            <person name="Almeida F.C."/>
            <person name="An C."/>
            <person name="Aqrawi P."/>
            <person name="Bretschneider A."/>
            <person name="Bryant W.B."/>
            <person name="Bucks S."/>
            <person name="Chao H."/>
            <person name="Chevignon G."/>
            <person name="Christen J.M."/>
            <person name="Clarke D.F."/>
            <person name="Dittmer N.T."/>
            <person name="Ferguson L.C.F."/>
            <person name="Garavelou S."/>
            <person name="Gordon K.H.J."/>
            <person name="Gunaratna R.T."/>
            <person name="Han Y."/>
            <person name="Hauser F."/>
            <person name="He Y."/>
            <person name="Heidel-Fischer H."/>
            <person name="Hirsh A."/>
            <person name="Hu Y."/>
            <person name="Jiang H."/>
            <person name="Kalra D."/>
            <person name="Klinner C."/>
            <person name="Konig C."/>
            <person name="Kovar C."/>
            <person name="Kroll A.R."/>
            <person name="Kuwar S.S."/>
            <person name="Lee S.L."/>
            <person name="Lehman R."/>
            <person name="Li K."/>
            <person name="Li Z."/>
            <person name="Liang H."/>
            <person name="Lovelace S."/>
            <person name="Lu Z."/>
            <person name="Mansfield J.H."/>
            <person name="McCulloch K.J."/>
            <person name="Mathew T."/>
            <person name="Morton B."/>
            <person name="Muzny D.M."/>
            <person name="Neunemann D."/>
            <person name="Ongeri F."/>
            <person name="Pauchet Y."/>
            <person name="Pu L.L."/>
            <person name="Pyrousis I."/>
            <person name="Rao X.J."/>
            <person name="Redding A."/>
            <person name="Roesel C."/>
            <person name="Sanchez-Gracia A."/>
            <person name="Schaack S."/>
            <person name="Shukla A."/>
            <person name="Tetreau G."/>
            <person name="Wang Y."/>
            <person name="Xiong G.H."/>
            <person name="Traut W."/>
            <person name="Walsh T.K."/>
            <person name="Worley K.C."/>
            <person name="Wu D."/>
            <person name="Wu W."/>
            <person name="Wu Y.Q."/>
            <person name="Zhang X."/>
            <person name="Zou Z."/>
            <person name="Zucker H."/>
            <person name="Briscoe A.D."/>
            <person name="Burmester T."/>
            <person name="Clem R.J."/>
            <person name="Feyereisen R."/>
            <person name="Grimmelikhuijzen C.J.P."/>
            <person name="Hamodrakas S.J."/>
            <person name="Hansson B.S."/>
            <person name="Huguet E."/>
            <person name="Jermiin L.S."/>
            <person name="Lan Q."/>
            <person name="Lehman H.K."/>
            <person name="Lorenzen M."/>
            <person name="Merzendorfer H."/>
            <person name="Michalopoulos I."/>
            <person name="Morton D.B."/>
            <person name="Muthukrishnan S."/>
            <person name="Oakeshott J.G."/>
            <person name="Palmer W."/>
            <person name="Park Y."/>
            <person name="Passarelli A.L."/>
            <person name="Rozas J."/>
            <person name="Schwartz L.M."/>
            <person name="Smith W."/>
            <person name="Southgate A."/>
            <person name="Vilcinskas A."/>
            <person name="Vogt R."/>
            <person name="Wang P."/>
            <person name="Werren J."/>
            <person name="Yu X.Q."/>
            <person name="Zhou J.J."/>
            <person name="Brown S.J."/>
            <person name="Scherer S.E."/>
            <person name="Richards S."/>
            <person name="Blissard G.W."/>
        </authorList>
    </citation>
    <scope>NUCLEOTIDE SEQUENCE</scope>
</reference>
<dbReference type="Proteomes" id="UP000791440">
    <property type="component" value="Unassembled WGS sequence"/>
</dbReference>
<comment type="subcellular location">
    <subcellularLocation>
        <location evidence="1">Secreted</location>
    </subcellularLocation>
</comment>
<sequence length="219" mass="25010">MLSKTIVLVLVLANLCNAGPPKVIRPCRLENTECIVSNLRANSHCRPPAGGVPPRYTRPRFRFEAPYFNSTYIDENLNIRNHDKCAVSEFFYNPLTDTAVLALDCLHLNLQSTRTLIQHASYREDSFYSYNINGTYPLIRLTTTLHAASAMDLCNAFTFADVTQLPVFHVDPKDRPTAKFLTKDLTKLNIYEIETFRYRANSLARFFINRALCDFGCDE</sequence>
<reference evidence="3" key="2">
    <citation type="submission" date="2020-12" db="EMBL/GenBank/DDBJ databases">
        <authorList>
            <person name="Kanost M."/>
        </authorList>
    </citation>
    <scope>NUCLEOTIDE SEQUENCE</scope>
</reference>
<proteinExistence type="predicted"/>
<dbReference type="EMBL" id="JH668410">
    <property type="protein sequence ID" value="KAG6451584.1"/>
    <property type="molecule type" value="Genomic_DNA"/>
</dbReference>
<keyword evidence="1" id="KW-0737">Silk protein</keyword>
<protein>
    <recommendedName>
        <fullName evidence="1">Fibrohexamerin</fullName>
    </recommendedName>
    <alternativeName>
        <fullName evidence="1">25 kDa silk glycoprotein</fullName>
    </alternativeName>
    <alternativeName>
        <fullName evidence="1">p25</fullName>
    </alternativeName>
</protein>
<name>A0A921Z6S8_MANSE</name>
<dbReference type="PIRSF" id="PIRSF008881">
    <property type="entry name" value="Fibroin_P25"/>
    <property type="match status" value="1"/>
</dbReference>
<feature type="signal peptide" evidence="2">
    <location>
        <begin position="1"/>
        <end position="18"/>
    </location>
</feature>
<dbReference type="GO" id="GO:0005576">
    <property type="term" value="C:extracellular region"/>
    <property type="evidence" value="ECO:0007669"/>
    <property type="project" value="InterPro"/>
</dbReference>
<dbReference type="GO" id="GO:0005198">
    <property type="term" value="F:structural molecule activity"/>
    <property type="evidence" value="ECO:0007669"/>
    <property type="project" value="InterPro"/>
</dbReference>
<evidence type="ECO:0000313" key="3">
    <source>
        <dbReference type="EMBL" id="KAG6451584.1"/>
    </source>
</evidence>
<dbReference type="InterPro" id="IPR009911">
    <property type="entry name" value="Fibroin_P25"/>
</dbReference>
<keyword evidence="1" id="KW-0964">Secreted</keyword>
<dbReference type="Pfam" id="PF07294">
    <property type="entry name" value="Fibroin_P25"/>
    <property type="match status" value="1"/>
</dbReference>
<accession>A0A921Z6S8</accession>
<keyword evidence="4" id="KW-1185">Reference proteome</keyword>
<evidence type="ECO:0000313" key="4">
    <source>
        <dbReference type="Proteomes" id="UP000791440"/>
    </source>
</evidence>
<organism evidence="3 4">
    <name type="scientific">Manduca sexta</name>
    <name type="common">Tobacco hawkmoth</name>
    <name type="synonym">Tobacco hornworm</name>
    <dbReference type="NCBI Taxonomy" id="7130"/>
    <lineage>
        <taxon>Eukaryota</taxon>
        <taxon>Metazoa</taxon>
        <taxon>Ecdysozoa</taxon>
        <taxon>Arthropoda</taxon>
        <taxon>Hexapoda</taxon>
        <taxon>Insecta</taxon>
        <taxon>Pterygota</taxon>
        <taxon>Neoptera</taxon>
        <taxon>Endopterygota</taxon>
        <taxon>Lepidoptera</taxon>
        <taxon>Glossata</taxon>
        <taxon>Ditrysia</taxon>
        <taxon>Bombycoidea</taxon>
        <taxon>Sphingidae</taxon>
        <taxon>Sphinginae</taxon>
        <taxon>Sphingini</taxon>
        <taxon>Manduca</taxon>
    </lineage>
</organism>
<keyword evidence="2" id="KW-0732">Signal</keyword>
<gene>
    <name evidence="3" type="ORF">O3G_MSEX007235</name>
</gene>
<comment type="caution">
    <text evidence="3">The sequence shown here is derived from an EMBL/GenBank/DDBJ whole genome shotgun (WGS) entry which is preliminary data.</text>
</comment>
<comment type="subunit">
    <text evidence="1">Silk fibroin elementary unit consists in a disulfide-linked heavy and light chain and a p25 glycoprotein in molar ratios of 6:6:1. This results in a complex of approximately 2.3 MDa.</text>
</comment>
<dbReference type="AlphaFoldDB" id="A0A921Z6S8"/>
<evidence type="ECO:0000256" key="2">
    <source>
        <dbReference type="SAM" id="SignalP"/>
    </source>
</evidence>
<evidence type="ECO:0000256" key="1">
    <source>
        <dbReference type="PIRNR" id="PIRNR008881"/>
    </source>
</evidence>